<keyword evidence="5 11" id="KW-0812">Transmembrane</keyword>
<reference evidence="12" key="1">
    <citation type="submission" date="2022-01" db="EMBL/GenBank/DDBJ databases">
        <authorList>
            <person name="Braso-Vives M."/>
        </authorList>
    </citation>
    <scope>NUCLEOTIDE SEQUENCE</scope>
</reference>
<dbReference type="GO" id="GO:0000139">
    <property type="term" value="C:Golgi membrane"/>
    <property type="evidence" value="ECO:0007669"/>
    <property type="project" value="UniProtKB-SubCell"/>
</dbReference>
<evidence type="ECO:0000313" key="13">
    <source>
        <dbReference type="Proteomes" id="UP000838412"/>
    </source>
</evidence>
<dbReference type="Pfam" id="PF00777">
    <property type="entry name" value="Glyco_transf_29"/>
    <property type="match status" value="1"/>
</dbReference>
<proteinExistence type="inferred from homology"/>
<evidence type="ECO:0000256" key="9">
    <source>
        <dbReference type="ARBA" id="ARBA00023136"/>
    </source>
</evidence>
<dbReference type="CDD" id="cd23963">
    <property type="entry name" value="GT29_ST8SIA"/>
    <property type="match status" value="1"/>
</dbReference>
<organism evidence="12 13">
    <name type="scientific">Branchiostoma lanceolatum</name>
    <name type="common">Common lancelet</name>
    <name type="synonym">Amphioxus lanceolatum</name>
    <dbReference type="NCBI Taxonomy" id="7740"/>
    <lineage>
        <taxon>Eukaryota</taxon>
        <taxon>Metazoa</taxon>
        <taxon>Chordata</taxon>
        <taxon>Cephalochordata</taxon>
        <taxon>Leptocardii</taxon>
        <taxon>Amphioxiformes</taxon>
        <taxon>Branchiostomatidae</taxon>
        <taxon>Branchiostoma</taxon>
    </lineage>
</organism>
<keyword evidence="10" id="KW-0325">Glycoprotein</keyword>
<dbReference type="Proteomes" id="UP000838412">
    <property type="component" value="Chromosome 6"/>
</dbReference>
<dbReference type="AlphaFoldDB" id="A0A8K0EVX7"/>
<evidence type="ECO:0000256" key="6">
    <source>
        <dbReference type="ARBA" id="ARBA00022968"/>
    </source>
</evidence>
<keyword evidence="9 11" id="KW-0472">Membrane</keyword>
<evidence type="ECO:0000256" key="7">
    <source>
        <dbReference type="ARBA" id="ARBA00022989"/>
    </source>
</evidence>
<dbReference type="PANTHER" id="PTHR11987:SF53">
    <property type="entry name" value="ALPHA-2,8-SIALYLTRANSFERASE 8F-LIKE"/>
    <property type="match status" value="1"/>
</dbReference>
<evidence type="ECO:0000256" key="5">
    <source>
        <dbReference type="ARBA" id="ARBA00022692"/>
    </source>
</evidence>
<dbReference type="PANTHER" id="PTHR11987">
    <property type="entry name" value="ALPHA-2,8-SIALYLTRANSFERASE"/>
    <property type="match status" value="1"/>
</dbReference>
<evidence type="ECO:0000256" key="1">
    <source>
        <dbReference type="ARBA" id="ARBA00004323"/>
    </source>
</evidence>
<dbReference type="InterPro" id="IPR001675">
    <property type="entry name" value="Glyco_trans_29"/>
</dbReference>
<keyword evidence="3" id="KW-0328">Glycosyltransferase</keyword>
<keyword evidence="13" id="KW-1185">Reference proteome</keyword>
<evidence type="ECO:0000313" key="12">
    <source>
        <dbReference type="EMBL" id="CAH1268425.1"/>
    </source>
</evidence>
<evidence type="ECO:0000256" key="11">
    <source>
        <dbReference type="SAM" id="Phobius"/>
    </source>
</evidence>
<dbReference type="GO" id="GO:0009311">
    <property type="term" value="P:oligosaccharide metabolic process"/>
    <property type="evidence" value="ECO:0007669"/>
    <property type="project" value="TreeGrafter"/>
</dbReference>
<evidence type="ECO:0000256" key="4">
    <source>
        <dbReference type="ARBA" id="ARBA00022679"/>
    </source>
</evidence>
<comment type="similarity">
    <text evidence="2">Belongs to the glycosyltransferase 29 family.</text>
</comment>
<evidence type="ECO:0000256" key="10">
    <source>
        <dbReference type="ARBA" id="ARBA00023180"/>
    </source>
</evidence>
<keyword evidence="4" id="KW-0808">Transferase</keyword>
<dbReference type="Gene3D" id="3.90.1480.20">
    <property type="entry name" value="Glycosyl transferase family 29"/>
    <property type="match status" value="1"/>
</dbReference>
<evidence type="ECO:0000256" key="2">
    <source>
        <dbReference type="ARBA" id="ARBA00006003"/>
    </source>
</evidence>
<accession>A0A8K0EVX7</accession>
<dbReference type="EMBL" id="OV696691">
    <property type="protein sequence ID" value="CAH1268425.1"/>
    <property type="molecule type" value="Genomic_DNA"/>
</dbReference>
<protein>
    <submittedName>
        <fullName evidence="12">ST8SIA4 protein</fullName>
    </submittedName>
</protein>
<dbReference type="GO" id="GO:0003828">
    <property type="term" value="F:alpha-N-acetylneuraminate alpha-2,8-sialyltransferase activity"/>
    <property type="evidence" value="ECO:0007669"/>
    <property type="project" value="TreeGrafter"/>
</dbReference>
<keyword evidence="6" id="KW-0735">Signal-anchor</keyword>
<sequence length="351" mass="39942">MVDWKEFTVVVFCLILLTSYVVWDNKGAFEFPVMIPRVMNMTRLTSSNSSTQSPETTIEGSSPEDRVMDDVIAHFNMTSVRELQKITRQYFSPRRHIIDFSDMDVFMEKCNTKSFTLLKSNKLCDVTHTPIKRYRTCALIGNGGILLDSGCGAEIDAHEFVIRNNFPPTVPYAKDVGKKTNLTTINRARLGQVAGGLRRKKRKATLARLGESPGMIFSYSLSLPGSPSKKKMQAIDKAIKENNIDAVTAFSHQSYMGNKGMYKQLFHKRFRLPSTGLNTFALASTFCDRISMYGFYPLPTYKNRSVPYHYYDGKMFNKAHKMPVEFETFRELNNRGTIRLVVGKCTFGKEL</sequence>
<keyword evidence="8" id="KW-0333">Golgi apparatus</keyword>
<dbReference type="InterPro" id="IPR050943">
    <property type="entry name" value="Glycosyltr_29_Sialyltrsf"/>
</dbReference>
<dbReference type="GO" id="GO:0006491">
    <property type="term" value="P:N-glycan processing"/>
    <property type="evidence" value="ECO:0007669"/>
    <property type="project" value="TreeGrafter"/>
</dbReference>
<evidence type="ECO:0000256" key="8">
    <source>
        <dbReference type="ARBA" id="ARBA00023034"/>
    </source>
</evidence>
<keyword evidence="7 11" id="KW-1133">Transmembrane helix</keyword>
<dbReference type="OrthoDB" id="10264956at2759"/>
<dbReference type="InterPro" id="IPR038578">
    <property type="entry name" value="GT29-like_sf"/>
</dbReference>
<feature type="transmembrane region" description="Helical" evidence="11">
    <location>
        <begin position="7"/>
        <end position="23"/>
    </location>
</feature>
<comment type="subcellular location">
    <subcellularLocation>
        <location evidence="1">Golgi apparatus membrane</location>
        <topology evidence="1">Single-pass type II membrane protein</topology>
    </subcellularLocation>
</comment>
<evidence type="ECO:0000256" key="3">
    <source>
        <dbReference type="ARBA" id="ARBA00022676"/>
    </source>
</evidence>
<gene>
    <name evidence="12" type="primary">ST8SIA4</name>
    <name evidence="12" type="ORF">BLAG_LOCUS21366</name>
</gene>
<name>A0A8K0EVX7_BRALA</name>